<dbReference type="AlphaFoldDB" id="A0A0F9M2I3"/>
<proteinExistence type="predicted"/>
<organism evidence="2">
    <name type="scientific">marine sediment metagenome</name>
    <dbReference type="NCBI Taxonomy" id="412755"/>
    <lineage>
        <taxon>unclassified sequences</taxon>
        <taxon>metagenomes</taxon>
        <taxon>ecological metagenomes</taxon>
    </lineage>
</organism>
<evidence type="ECO:0000313" key="2">
    <source>
        <dbReference type="EMBL" id="KKM63472.1"/>
    </source>
</evidence>
<comment type="caution">
    <text evidence="2">The sequence shown here is derived from an EMBL/GenBank/DDBJ whole genome shotgun (WGS) entry which is preliminary data.</text>
</comment>
<feature type="compositionally biased region" description="Basic and acidic residues" evidence="1">
    <location>
        <begin position="173"/>
        <end position="192"/>
    </location>
</feature>
<protein>
    <submittedName>
        <fullName evidence="2">Uncharacterized protein</fullName>
    </submittedName>
</protein>
<reference evidence="2" key="1">
    <citation type="journal article" date="2015" name="Nature">
        <title>Complex archaea that bridge the gap between prokaryotes and eukaryotes.</title>
        <authorList>
            <person name="Spang A."/>
            <person name="Saw J.H."/>
            <person name="Jorgensen S.L."/>
            <person name="Zaremba-Niedzwiedzka K."/>
            <person name="Martijn J."/>
            <person name="Lind A.E."/>
            <person name="van Eijk R."/>
            <person name="Schleper C."/>
            <person name="Guy L."/>
            <person name="Ettema T.J."/>
        </authorList>
    </citation>
    <scope>NUCLEOTIDE SEQUENCE</scope>
</reference>
<feature type="region of interest" description="Disordered" evidence="1">
    <location>
        <begin position="139"/>
        <end position="197"/>
    </location>
</feature>
<sequence length="227" mass="25193">MRRQFREGAGCLLRFRRRTYVEARRRHQRGKDGNMDDPQVIRIGLKDGQKVRFEGLTYEDLGLPLDRADWTKRELDTATKESIEAARQFVVTLHEKGSTVFLHALRMFLEFQGQRCSPCRVGTTILALQMLELEVPSPEQLGELSNDPNAGQDDRLPNAETSPAGDNAVHQCPPDHDHSAEDQEAAQREVENPHASTCASILSDGPCTCGSGASPQSAVRETPTTKA</sequence>
<gene>
    <name evidence="2" type="ORF">LCGC14_1511140</name>
</gene>
<accession>A0A0F9M2I3</accession>
<evidence type="ECO:0000256" key="1">
    <source>
        <dbReference type="SAM" id="MobiDB-lite"/>
    </source>
</evidence>
<dbReference type="EMBL" id="LAZR01011092">
    <property type="protein sequence ID" value="KKM63472.1"/>
    <property type="molecule type" value="Genomic_DNA"/>
</dbReference>
<name>A0A0F9M2I3_9ZZZZ</name>